<comment type="function">
    <text evidence="5">An accessory protein needed during the final step in the assembly of 30S ribosomal subunit, possibly for assembly of the head region. Essential for efficient processing of 16S rRNA. May be needed both before and after RbfA during the maturation of 16S rRNA. It has affinity for free ribosomal 30S subunits but not for 70S ribosomes.</text>
</comment>
<dbReference type="GO" id="GO:0006364">
    <property type="term" value="P:rRNA processing"/>
    <property type="evidence" value="ECO:0007669"/>
    <property type="project" value="UniProtKB-UniRule"/>
</dbReference>
<dbReference type="OrthoDB" id="9810331at2"/>
<reference evidence="8 9" key="1">
    <citation type="journal article" date="2016" name="Front. Microbiol.">
        <title>Microevolution Analysis of Bacillus coahuilensis Unveils Differences in Phosphorus Acquisition Strategies and Their Regulation.</title>
        <authorList>
            <person name="Gomez-Lunar Z."/>
            <person name="Hernandez-Gonzalez I."/>
            <person name="Rodriguez-Torres M.D."/>
            <person name="Souza V."/>
            <person name="Olmedo-Alvarez G."/>
        </authorList>
    </citation>
    <scope>NUCLEOTIDE SEQUENCE [LARGE SCALE GENOMIC DNA]</scope>
    <source>
        <strain evidence="9">p1.1.43</strain>
    </source>
</reference>
<proteinExistence type="inferred from homology"/>
<protein>
    <recommendedName>
        <fullName evidence="5">Ribosome maturation factor RimM</fullName>
    </recommendedName>
</protein>
<keyword evidence="9" id="KW-1185">Reference proteome</keyword>
<evidence type="ECO:0000256" key="2">
    <source>
        <dbReference type="ARBA" id="ARBA00022517"/>
    </source>
</evidence>
<dbReference type="AlphaFoldDB" id="A0A147K9G4"/>
<dbReference type="PANTHER" id="PTHR33692">
    <property type="entry name" value="RIBOSOME MATURATION FACTOR RIMM"/>
    <property type="match status" value="1"/>
</dbReference>
<dbReference type="PANTHER" id="PTHR33692:SF1">
    <property type="entry name" value="RIBOSOME MATURATION FACTOR RIMM"/>
    <property type="match status" value="1"/>
</dbReference>
<evidence type="ECO:0000256" key="4">
    <source>
        <dbReference type="ARBA" id="ARBA00023186"/>
    </source>
</evidence>
<dbReference type="STRING" id="1150625.Q75_06040"/>
<evidence type="ECO:0000256" key="3">
    <source>
        <dbReference type="ARBA" id="ARBA00022552"/>
    </source>
</evidence>
<comment type="subcellular location">
    <subcellularLocation>
        <location evidence="5">Cytoplasm</location>
    </subcellularLocation>
</comment>
<dbReference type="InterPro" id="IPR002676">
    <property type="entry name" value="RimM_N"/>
</dbReference>
<dbReference type="HAMAP" id="MF_00014">
    <property type="entry name" value="Ribosome_mat_RimM"/>
    <property type="match status" value="1"/>
</dbReference>
<dbReference type="GO" id="GO:0005840">
    <property type="term" value="C:ribosome"/>
    <property type="evidence" value="ECO:0007669"/>
    <property type="project" value="InterPro"/>
</dbReference>
<dbReference type="Gene3D" id="2.40.30.60">
    <property type="entry name" value="RimM"/>
    <property type="match status" value="1"/>
</dbReference>
<dbReference type="SUPFAM" id="SSF50346">
    <property type="entry name" value="PRC-barrel domain"/>
    <property type="match status" value="1"/>
</dbReference>
<keyword evidence="3 5" id="KW-0698">rRNA processing</keyword>
<dbReference type="GO" id="GO:0005737">
    <property type="term" value="C:cytoplasm"/>
    <property type="evidence" value="ECO:0007669"/>
    <property type="project" value="UniProtKB-SubCell"/>
</dbReference>
<comment type="domain">
    <text evidence="5">The PRC barrel domain binds ribosomal protein uS19.</text>
</comment>
<sequence>MKWFNVGKIVNTHGIQGEVRVISRTDFPEERYKKGNTLYIFGNSNEEYKEVEVVAHRKHKNFDLLKFKGFEKIEDVEQFKDSVLKVKEDQLGSLPEGEYYFHEIIGCTVVLADQQEIGVIKEILTPGANDVWVVKAKGGKEILIPYIEDIVLSVNVQEKKVIIQPMEGLLE</sequence>
<feature type="domain" description="RimM N-terminal" evidence="6">
    <location>
        <begin position="6"/>
        <end position="90"/>
    </location>
</feature>
<dbReference type="RefSeq" id="WP_059350747.1">
    <property type="nucleotide sequence ID" value="NZ_LDYG01000024.1"/>
</dbReference>
<dbReference type="PATRIC" id="fig|1150625.3.peg.1265"/>
<dbReference type="InterPro" id="IPR036976">
    <property type="entry name" value="RimM_N_sf"/>
</dbReference>
<comment type="caution">
    <text evidence="8">The sequence shown here is derived from an EMBL/GenBank/DDBJ whole genome shotgun (WGS) entry which is preliminary data.</text>
</comment>
<keyword evidence="2 5" id="KW-0690">Ribosome biogenesis</keyword>
<dbReference type="InterPro" id="IPR011961">
    <property type="entry name" value="RimM"/>
</dbReference>
<comment type="similarity">
    <text evidence="5">Belongs to the RimM family.</text>
</comment>
<gene>
    <name evidence="5" type="primary">rimM</name>
    <name evidence="8" type="ORF">Q75_06040</name>
</gene>
<name>A0A147K9G4_9BACI</name>
<dbReference type="InterPro" id="IPR009000">
    <property type="entry name" value="Transl_B-barrel_sf"/>
</dbReference>
<keyword evidence="1 5" id="KW-0963">Cytoplasm</keyword>
<dbReference type="NCBIfam" id="TIGR02273">
    <property type="entry name" value="16S_RimM"/>
    <property type="match status" value="1"/>
</dbReference>
<dbReference type="InterPro" id="IPR027275">
    <property type="entry name" value="PRC-brl_dom"/>
</dbReference>
<evidence type="ECO:0000256" key="1">
    <source>
        <dbReference type="ARBA" id="ARBA00022490"/>
    </source>
</evidence>
<dbReference type="SUPFAM" id="SSF50447">
    <property type="entry name" value="Translation proteins"/>
    <property type="match status" value="1"/>
</dbReference>
<comment type="subunit">
    <text evidence="5">Binds ribosomal protein uS19.</text>
</comment>
<evidence type="ECO:0000313" key="9">
    <source>
        <dbReference type="Proteomes" id="UP000074108"/>
    </source>
</evidence>
<dbReference type="Pfam" id="PF05239">
    <property type="entry name" value="PRC"/>
    <property type="match status" value="1"/>
</dbReference>
<dbReference type="Proteomes" id="UP000074108">
    <property type="component" value="Unassembled WGS sequence"/>
</dbReference>
<evidence type="ECO:0000256" key="5">
    <source>
        <dbReference type="HAMAP-Rule" id="MF_00014"/>
    </source>
</evidence>
<evidence type="ECO:0000259" key="6">
    <source>
        <dbReference type="Pfam" id="PF01782"/>
    </source>
</evidence>
<organism evidence="8 9">
    <name type="scientific">Bacillus coahuilensis p1.1.43</name>
    <dbReference type="NCBI Taxonomy" id="1150625"/>
    <lineage>
        <taxon>Bacteria</taxon>
        <taxon>Bacillati</taxon>
        <taxon>Bacillota</taxon>
        <taxon>Bacilli</taxon>
        <taxon>Bacillales</taxon>
        <taxon>Bacillaceae</taxon>
        <taxon>Bacillus</taxon>
    </lineage>
</organism>
<dbReference type="Gene3D" id="2.30.30.240">
    <property type="entry name" value="PRC-barrel domain"/>
    <property type="match status" value="1"/>
</dbReference>
<dbReference type="EMBL" id="LDYG01000024">
    <property type="protein sequence ID" value="KUP07088.1"/>
    <property type="molecule type" value="Genomic_DNA"/>
</dbReference>
<dbReference type="Pfam" id="PF01782">
    <property type="entry name" value="RimM"/>
    <property type="match status" value="1"/>
</dbReference>
<evidence type="ECO:0000259" key="7">
    <source>
        <dbReference type="Pfam" id="PF05239"/>
    </source>
</evidence>
<accession>A0A147K9G4</accession>
<dbReference type="GO" id="GO:0043022">
    <property type="term" value="F:ribosome binding"/>
    <property type="evidence" value="ECO:0007669"/>
    <property type="project" value="InterPro"/>
</dbReference>
<dbReference type="InterPro" id="IPR011033">
    <property type="entry name" value="PRC_barrel-like_sf"/>
</dbReference>
<keyword evidence="4 5" id="KW-0143">Chaperone</keyword>
<evidence type="ECO:0000313" key="8">
    <source>
        <dbReference type="EMBL" id="KUP07088.1"/>
    </source>
</evidence>
<dbReference type="GO" id="GO:0042274">
    <property type="term" value="P:ribosomal small subunit biogenesis"/>
    <property type="evidence" value="ECO:0007669"/>
    <property type="project" value="UniProtKB-UniRule"/>
</dbReference>
<feature type="domain" description="PRC-barrel" evidence="7">
    <location>
        <begin position="96"/>
        <end position="170"/>
    </location>
</feature>